<evidence type="ECO:0000313" key="2">
    <source>
        <dbReference type="WBParaSite" id="EEL_0000998701-mRNA-1"/>
    </source>
</evidence>
<dbReference type="WBParaSite" id="EEL_0000998701-mRNA-1">
    <property type="protein sequence ID" value="EEL_0000998701-mRNA-1"/>
    <property type="gene ID" value="EEL_0000998701"/>
</dbReference>
<name>A0A0R3S5B8_9BILA</name>
<organism evidence="1 2">
    <name type="scientific">Elaeophora elaphi</name>
    <dbReference type="NCBI Taxonomy" id="1147741"/>
    <lineage>
        <taxon>Eukaryota</taxon>
        <taxon>Metazoa</taxon>
        <taxon>Ecdysozoa</taxon>
        <taxon>Nematoda</taxon>
        <taxon>Chromadorea</taxon>
        <taxon>Rhabditida</taxon>
        <taxon>Spirurina</taxon>
        <taxon>Spiruromorpha</taxon>
        <taxon>Filarioidea</taxon>
        <taxon>Onchocercidae</taxon>
        <taxon>Elaeophora</taxon>
    </lineage>
</organism>
<evidence type="ECO:0000313" key="1">
    <source>
        <dbReference type="Proteomes" id="UP000050640"/>
    </source>
</evidence>
<accession>A0A0R3S5B8</accession>
<sequence length="122" mass="13842">NRITRVSSCFAYWHYHGETYGINVVSSDDCDRFYRMIKGSYEASDCAPRDPIPTSSSVQATVIPAYITQIFDVDKGVVKNRNGSFTECIIKLTQNGALIRFKGKDFSLNLEQEIKRQHINIA</sequence>
<reference evidence="2" key="1">
    <citation type="submission" date="2017-02" db="UniProtKB">
        <authorList>
            <consortium name="WormBaseParasite"/>
        </authorList>
    </citation>
    <scope>IDENTIFICATION</scope>
</reference>
<proteinExistence type="predicted"/>
<keyword evidence="1" id="KW-1185">Reference proteome</keyword>
<dbReference type="AlphaFoldDB" id="A0A0R3S5B8"/>
<protein>
    <submittedName>
        <fullName evidence="2">WH1 domain-containing protein</fullName>
    </submittedName>
</protein>
<dbReference type="Proteomes" id="UP000050640">
    <property type="component" value="Unplaced"/>
</dbReference>